<dbReference type="AlphaFoldDB" id="A0A9P4NV52"/>
<evidence type="ECO:0000313" key="14">
    <source>
        <dbReference type="Proteomes" id="UP000800235"/>
    </source>
</evidence>
<accession>A0A9P4NV52</accession>
<dbReference type="GO" id="GO:0005674">
    <property type="term" value="C:transcription factor TFIIF complex"/>
    <property type="evidence" value="ECO:0007669"/>
    <property type="project" value="InterPro"/>
</dbReference>
<dbReference type="InterPro" id="IPR040504">
    <property type="entry name" value="TFIIF_beta_N"/>
</dbReference>
<protein>
    <recommendedName>
        <fullName evidence="3">Transcription initiation factor IIF subunit beta</fullName>
    </recommendedName>
    <alternativeName>
        <fullName evidence="9">TFIIF medium subunit</fullName>
    </alternativeName>
    <alternativeName>
        <fullName evidence="8">TFIIF-beta</fullName>
    </alternativeName>
</protein>
<proteinExistence type="inferred from homology"/>
<dbReference type="InterPro" id="IPR040450">
    <property type="entry name" value="TFIIF_beta_HTH"/>
</dbReference>
<evidence type="ECO:0000256" key="8">
    <source>
        <dbReference type="ARBA" id="ARBA00081473"/>
    </source>
</evidence>
<feature type="region of interest" description="Disordered" evidence="10">
    <location>
        <begin position="354"/>
        <end position="390"/>
    </location>
</feature>
<evidence type="ECO:0000256" key="6">
    <source>
        <dbReference type="ARBA" id="ARBA00023163"/>
    </source>
</evidence>
<evidence type="ECO:0000259" key="12">
    <source>
        <dbReference type="Pfam" id="PF17683"/>
    </source>
</evidence>
<dbReference type="CDD" id="cd07980">
    <property type="entry name" value="TFIIF_beta"/>
    <property type="match status" value="1"/>
</dbReference>
<dbReference type="Gene3D" id="1.10.10.10">
    <property type="entry name" value="Winged helix-like DNA-binding domain superfamily/Winged helix DNA-binding domain"/>
    <property type="match status" value="1"/>
</dbReference>
<dbReference type="OrthoDB" id="26094at2759"/>
<evidence type="ECO:0000256" key="2">
    <source>
        <dbReference type="ARBA" id="ARBA00009543"/>
    </source>
</evidence>
<evidence type="ECO:0000256" key="5">
    <source>
        <dbReference type="ARBA" id="ARBA00023125"/>
    </source>
</evidence>
<evidence type="ECO:0000256" key="4">
    <source>
        <dbReference type="ARBA" id="ARBA00023015"/>
    </source>
</evidence>
<gene>
    <name evidence="13" type="ORF">EJ08DRAFT_731950</name>
</gene>
<feature type="domain" description="TFIIF beta subunit N-terminal" evidence="12">
    <location>
        <begin position="47"/>
        <end position="185"/>
    </location>
</feature>
<dbReference type="SUPFAM" id="SSF46785">
    <property type="entry name" value="Winged helix' DNA-binding domain"/>
    <property type="match status" value="1"/>
</dbReference>
<dbReference type="InterPro" id="IPR036388">
    <property type="entry name" value="WH-like_DNA-bd_sf"/>
</dbReference>
<reference evidence="13" key="1">
    <citation type="journal article" date="2020" name="Stud. Mycol.">
        <title>101 Dothideomycetes genomes: a test case for predicting lifestyles and emergence of pathogens.</title>
        <authorList>
            <person name="Haridas S."/>
            <person name="Albert R."/>
            <person name="Binder M."/>
            <person name="Bloem J."/>
            <person name="Labutti K."/>
            <person name="Salamov A."/>
            <person name="Andreopoulos B."/>
            <person name="Baker S."/>
            <person name="Barry K."/>
            <person name="Bills G."/>
            <person name="Bluhm B."/>
            <person name="Cannon C."/>
            <person name="Castanera R."/>
            <person name="Culley D."/>
            <person name="Daum C."/>
            <person name="Ezra D."/>
            <person name="Gonzalez J."/>
            <person name="Henrissat B."/>
            <person name="Kuo A."/>
            <person name="Liang C."/>
            <person name="Lipzen A."/>
            <person name="Lutzoni F."/>
            <person name="Magnuson J."/>
            <person name="Mondo S."/>
            <person name="Nolan M."/>
            <person name="Ohm R."/>
            <person name="Pangilinan J."/>
            <person name="Park H.-J."/>
            <person name="Ramirez L."/>
            <person name="Alfaro M."/>
            <person name="Sun H."/>
            <person name="Tritt A."/>
            <person name="Yoshinaga Y."/>
            <person name="Zwiers L.-H."/>
            <person name="Turgeon B."/>
            <person name="Goodwin S."/>
            <person name="Spatafora J."/>
            <person name="Crous P."/>
            <person name="Grigoriev I."/>
        </authorList>
    </citation>
    <scope>NUCLEOTIDE SEQUENCE</scope>
    <source>
        <strain evidence="13">CBS 130266</strain>
    </source>
</reference>
<evidence type="ECO:0000256" key="1">
    <source>
        <dbReference type="ARBA" id="ARBA00004123"/>
    </source>
</evidence>
<feature type="domain" description="TFIIF beta subunit HTH" evidence="11">
    <location>
        <begin position="252"/>
        <end position="315"/>
    </location>
</feature>
<keyword evidence="5" id="KW-0238">DNA-binding</keyword>
<dbReference type="Proteomes" id="UP000800235">
    <property type="component" value="Unassembled WGS sequence"/>
</dbReference>
<sequence length="390" mass="43627">MAAANGFKMEEDSRIKHDPEDGEVDMADVDMYEDDGELIMPSGTPRGWLLRIPNEVWQAISQHKSDDNFQIGQIKVWNQGNGQEKFRFELNPNLPQSKAIPKEYDMMHLPQATKSTFIFSEKDLEGYKPRQPGRNMGAGAQDPLKSVDSKLGGPVKVEKPRQKYRVIPKRTAVIGGVDREFSCSPRDNEEFRAIRAAKEAKEKAKGSTIQLLSGEAANALHTGSMGIGGTADAYIRTSNIEKKKRTQDNKATRMDEAALIDIIVGLFQKYKFYAMSTLKRETNQPEAYLRDIMNRIGTLIKTGPVTNHWMLNEAYNEISAADKEGTLGGIKGEGDIKGENAMFEKIKVEDVAPKSEEDLLREQRKEAANNGMDVDDDDDESEGDFEDVET</sequence>
<evidence type="ECO:0000259" key="11">
    <source>
        <dbReference type="Pfam" id="PF02270"/>
    </source>
</evidence>
<dbReference type="GO" id="GO:0006367">
    <property type="term" value="P:transcription initiation at RNA polymerase II promoter"/>
    <property type="evidence" value="ECO:0007669"/>
    <property type="project" value="InterPro"/>
</dbReference>
<dbReference type="InterPro" id="IPR036390">
    <property type="entry name" value="WH_DNA-bd_sf"/>
</dbReference>
<keyword evidence="4" id="KW-0805">Transcription regulation</keyword>
<comment type="similarity">
    <text evidence="2">Belongs to the TFIIF beta subunit family.</text>
</comment>
<dbReference type="GO" id="GO:0003677">
    <property type="term" value="F:DNA binding"/>
    <property type="evidence" value="ECO:0007669"/>
    <property type="project" value="UniProtKB-KW"/>
</dbReference>
<evidence type="ECO:0000256" key="3">
    <source>
        <dbReference type="ARBA" id="ARBA00021453"/>
    </source>
</evidence>
<feature type="compositionally biased region" description="Basic and acidic residues" evidence="10">
    <location>
        <begin position="354"/>
        <end position="367"/>
    </location>
</feature>
<comment type="subcellular location">
    <subcellularLocation>
        <location evidence="1">Nucleus</location>
    </subcellularLocation>
</comment>
<dbReference type="Pfam" id="PF02270">
    <property type="entry name" value="TFIIF_beta"/>
    <property type="match status" value="1"/>
</dbReference>
<evidence type="ECO:0000256" key="9">
    <source>
        <dbReference type="ARBA" id="ARBA00081863"/>
    </source>
</evidence>
<feature type="region of interest" description="Disordered" evidence="10">
    <location>
        <begin position="1"/>
        <end position="26"/>
    </location>
</feature>
<dbReference type="PANTHER" id="PTHR10445">
    <property type="entry name" value="GENERAL TRANSCRIPTION FACTOR IIF SUBUNIT 2"/>
    <property type="match status" value="1"/>
</dbReference>
<name>A0A9P4NV52_9PEZI</name>
<dbReference type="EMBL" id="MU007023">
    <property type="protein sequence ID" value="KAF2432865.1"/>
    <property type="molecule type" value="Genomic_DNA"/>
</dbReference>
<evidence type="ECO:0000313" key="13">
    <source>
        <dbReference type="EMBL" id="KAF2432865.1"/>
    </source>
</evidence>
<dbReference type="PANTHER" id="PTHR10445:SF0">
    <property type="entry name" value="GENERAL TRANSCRIPTION FACTOR IIF SUBUNIT 2"/>
    <property type="match status" value="1"/>
</dbReference>
<dbReference type="SUPFAM" id="SSF50916">
    <property type="entry name" value="Rap30/74 interaction domains"/>
    <property type="match status" value="1"/>
</dbReference>
<organism evidence="13 14">
    <name type="scientific">Tothia fuscella</name>
    <dbReference type="NCBI Taxonomy" id="1048955"/>
    <lineage>
        <taxon>Eukaryota</taxon>
        <taxon>Fungi</taxon>
        <taxon>Dikarya</taxon>
        <taxon>Ascomycota</taxon>
        <taxon>Pezizomycotina</taxon>
        <taxon>Dothideomycetes</taxon>
        <taxon>Pleosporomycetidae</taxon>
        <taxon>Venturiales</taxon>
        <taxon>Cylindrosympodiaceae</taxon>
        <taxon>Tothia</taxon>
    </lineage>
</organism>
<dbReference type="Pfam" id="PF17683">
    <property type="entry name" value="TFIIF_beta_N"/>
    <property type="match status" value="1"/>
</dbReference>
<dbReference type="FunFam" id="1.10.10.10:FF:000035">
    <property type="entry name" value="General transcription factor IIF subunit 2"/>
    <property type="match status" value="1"/>
</dbReference>
<keyword evidence="6" id="KW-0804">Transcription</keyword>
<keyword evidence="14" id="KW-1185">Reference proteome</keyword>
<evidence type="ECO:0000256" key="7">
    <source>
        <dbReference type="ARBA" id="ARBA00023242"/>
    </source>
</evidence>
<dbReference type="InterPro" id="IPR003196">
    <property type="entry name" value="TFIIF_beta"/>
</dbReference>
<comment type="caution">
    <text evidence="13">The sequence shown here is derived from an EMBL/GenBank/DDBJ whole genome shotgun (WGS) entry which is preliminary data.</text>
</comment>
<dbReference type="InterPro" id="IPR011039">
    <property type="entry name" value="TFIIF_interaction"/>
</dbReference>
<feature type="compositionally biased region" description="Acidic residues" evidence="10">
    <location>
        <begin position="373"/>
        <end position="390"/>
    </location>
</feature>
<evidence type="ECO:0000256" key="10">
    <source>
        <dbReference type="SAM" id="MobiDB-lite"/>
    </source>
</evidence>
<keyword evidence="7" id="KW-0539">Nucleus</keyword>
<feature type="compositionally biased region" description="Basic and acidic residues" evidence="10">
    <location>
        <begin position="8"/>
        <end position="19"/>
    </location>
</feature>
<feature type="region of interest" description="Disordered" evidence="10">
    <location>
        <begin position="126"/>
        <end position="154"/>
    </location>
</feature>